<evidence type="ECO:0000256" key="6">
    <source>
        <dbReference type="SAM" id="MobiDB-lite"/>
    </source>
</evidence>
<feature type="region of interest" description="Disordered" evidence="6">
    <location>
        <begin position="1"/>
        <end position="26"/>
    </location>
</feature>
<feature type="transmembrane region" description="Helical" evidence="7">
    <location>
        <begin position="64"/>
        <end position="82"/>
    </location>
</feature>
<dbReference type="VEuPathDB" id="FungiDB:PV09_05361"/>
<keyword evidence="2 7" id="KW-0812">Transmembrane</keyword>
<keyword evidence="4 7" id="KW-1133">Transmembrane helix</keyword>
<dbReference type="RefSeq" id="XP_016213477.1">
    <property type="nucleotide sequence ID" value="XM_016358858.1"/>
</dbReference>
<dbReference type="InParanoid" id="A0A0D2AA36"/>
<evidence type="ECO:0000256" key="5">
    <source>
        <dbReference type="ARBA" id="ARBA00023136"/>
    </source>
</evidence>
<dbReference type="Pfam" id="PF11779">
    <property type="entry name" value="SPT_ssu-like"/>
    <property type="match status" value="1"/>
</dbReference>
<keyword evidence="3" id="KW-0256">Endoplasmic reticulum</keyword>
<dbReference type="OrthoDB" id="202672at2759"/>
<proteinExistence type="predicted"/>
<protein>
    <submittedName>
        <fullName evidence="8">Uncharacterized protein</fullName>
    </submittedName>
</protein>
<gene>
    <name evidence="8" type="ORF">PV09_05361</name>
</gene>
<accession>A0A0D2AA36</accession>
<evidence type="ECO:0000313" key="8">
    <source>
        <dbReference type="EMBL" id="KIW03608.1"/>
    </source>
</evidence>
<dbReference type="GeneID" id="27313334"/>
<evidence type="ECO:0000256" key="7">
    <source>
        <dbReference type="SAM" id="Phobius"/>
    </source>
</evidence>
<dbReference type="Proteomes" id="UP000053259">
    <property type="component" value="Unassembled WGS sequence"/>
</dbReference>
<dbReference type="InterPro" id="IPR024512">
    <property type="entry name" value="Ser_palmitoyltrfase_ssu-like"/>
</dbReference>
<organism evidence="8 9">
    <name type="scientific">Verruconis gallopava</name>
    <dbReference type="NCBI Taxonomy" id="253628"/>
    <lineage>
        <taxon>Eukaryota</taxon>
        <taxon>Fungi</taxon>
        <taxon>Dikarya</taxon>
        <taxon>Ascomycota</taxon>
        <taxon>Pezizomycotina</taxon>
        <taxon>Dothideomycetes</taxon>
        <taxon>Pleosporomycetidae</taxon>
        <taxon>Venturiales</taxon>
        <taxon>Sympoventuriaceae</taxon>
        <taxon>Verruconis</taxon>
    </lineage>
</organism>
<evidence type="ECO:0000256" key="2">
    <source>
        <dbReference type="ARBA" id="ARBA00022692"/>
    </source>
</evidence>
<sequence length="139" mass="15928">MDFQLSQRHHMLSHQRPQTSFKPKQLSQCRSGQPRTVWDLVRLWHYRFELTFGLYVMDTGEKTVFYAVIMLLLAAVVWAITWTSSLMLSGIEAAVGTRWRQLAGKAVATQVQAWAELKMDNDMGSRLGSVARNGTRRTL</sequence>
<feature type="compositionally biased region" description="Polar residues" evidence="6">
    <location>
        <begin position="15"/>
        <end position="26"/>
    </location>
</feature>
<evidence type="ECO:0000256" key="4">
    <source>
        <dbReference type="ARBA" id="ARBA00022989"/>
    </source>
</evidence>
<name>A0A0D2AA36_9PEZI</name>
<evidence type="ECO:0000313" key="9">
    <source>
        <dbReference type="Proteomes" id="UP000053259"/>
    </source>
</evidence>
<dbReference type="AlphaFoldDB" id="A0A0D2AA36"/>
<dbReference type="EMBL" id="KN847544">
    <property type="protein sequence ID" value="KIW03608.1"/>
    <property type="molecule type" value="Genomic_DNA"/>
</dbReference>
<comment type="subcellular location">
    <subcellularLocation>
        <location evidence="1">Endoplasmic reticulum membrane</location>
        <topology evidence="1">Multi-pass membrane protein</topology>
    </subcellularLocation>
</comment>
<dbReference type="GO" id="GO:0005789">
    <property type="term" value="C:endoplasmic reticulum membrane"/>
    <property type="evidence" value="ECO:0007669"/>
    <property type="project" value="UniProtKB-SubCell"/>
</dbReference>
<dbReference type="HOGENOM" id="CLU_1846666_0_0_1"/>
<keyword evidence="9" id="KW-1185">Reference proteome</keyword>
<evidence type="ECO:0000256" key="1">
    <source>
        <dbReference type="ARBA" id="ARBA00004477"/>
    </source>
</evidence>
<keyword evidence="5 7" id="KW-0472">Membrane</keyword>
<reference evidence="8 9" key="1">
    <citation type="submission" date="2015-01" db="EMBL/GenBank/DDBJ databases">
        <title>The Genome Sequence of Ochroconis gallopava CBS43764.</title>
        <authorList>
            <consortium name="The Broad Institute Genomics Platform"/>
            <person name="Cuomo C."/>
            <person name="de Hoog S."/>
            <person name="Gorbushina A."/>
            <person name="Stielow B."/>
            <person name="Teixiera M."/>
            <person name="Abouelleil A."/>
            <person name="Chapman S.B."/>
            <person name="Priest M."/>
            <person name="Young S.K."/>
            <person name="Wortman J."/>
            <person name="Nusbaum C."/>
            <person name="Birren B."/>
        </authorList>
    </citation>
    <scope>NUCLEOTIDE SEQUENCE [LARGE SCALE GENOMIC DNA]</scope>
    <source>
        <strain evidence="8 9">CBS 43764</strain>
    </source>
</reference>
<evidence type="ECO:0000256" key="3">
    <source>
        <dbReference type="ARBA" id="ARBA00022824"/>
    </source>
</evidence>